<evidence type="ECO:0000256" key="6">
    <source>
        <dbReference type="ARBA" id="ARBA00022989"/>
    </source>
</evidence>
<gene>
    <name evidence="10" type="ORF">U0R22_000551</name>
</gene>
<keyword evidence="7 8" id="KW-0472">Membrane</keyword>
<evidence type="ECO:0000313" key="11">
    <source>
        <dbReference type="Proteomes" id="UP001322481"/>
    </source>
</evidence>
<evidence type="ECO:0000256" key="2">
    <source>
        <dbReference type="ARBA" id="ARBA00007069"/>
    </source>
</evidence>
<keyword evidence="5 8" id="KW-0812">Transmembrane</keyword>
<evidence type="ECO:0000256" key="4">
    <source>
        <dbReference type="ARBA" id="ARBA00022475"/>
    </source>
</evidence>
<dbReference type="EMBL" id="CP139858">
    <property type="protein sequence ID" value="WQB96497.1"/>
    <property type="molecule type" value="Genomic_DNA"/>
</dbReference>
<evidence type="ECO:0000256" key="7">
    <source>
        <dbReference type="ARBA" id="ARBA00023136"/>
    </source>
</evidence>
<accession>A0ABZ0VGC6</accession>
<feature type="transmembrane region" description="Helical" evidence="8">
    <location>
        <begin position="245"/>
        <end position="267"/>
    </location>
</feature>
<protein>
    <submittedName>
        <fullName evidence="10">ABC transporter permease</fullName>
    </submittedName>
</protein>
<dbReference type="Pfam" id="PF00528">
    <property type="entry name" value="BPD_transp_1"/>
    <property type="match status" value="1"/>
</dbReference>
<evidence type="ECO:0000256" key="3">
    <source>
        <dbReference type="ARBA" id="ARBA00022448"/>
    </source>
</evidence>
<evidence type="ECO:0000256" key="5">
    <source>
        <dbReference type="ARBA" id="ARBA00022692"/>
    </source>
</evidence>
<dbReference type="Gene3D" id="1.10.3720.10">
    <property type="entry name" value="MetI-like"/>
    <property type="match status" value="1"/>
</dbReference>
<dbReference type="CDD" id="cd06261">
    <property type="entry name" value="TM_PBP2"/>
    <property type="match status" value="1"/>
</dbReference>
<sequence length="322" mass="35194">MSVDVTMPRATAPAILPGSGGMRGALSDLFWRRPQLLLLLMLLPPVLWLGIVYIGSLFALLAQSFFSIDEYSGLINRQFTLKTYGDLLQAANLDIILRTVTMAALVTLASAIVAFPIAYYAARYARGRWKALFYLGVMLPLWSSYLVKIYAWKLILAKEGILTWLFAKLHLLWLLDGWLSLPVVGGNSLSVSFTGTFIVFVYVWLPFMILPVQAALERVPGNLVEASSDLGASPGQTFRNVLFPLALPGIVAGSIFTFSLTLGDYIIPQIIGTSRLFIGQAVYSQQGTAGNIPLAAAFTVVPIVIMGFYLWGAKRMGAFDAL</sequence>
<proteinExistence type="inferred from homology"/>
<comment type="similarity">
    <text evidence="2">Belongs to the binding-protein-dependent transport system permease family. CysTW subfamily.</text>
</comment>
<evidence type="ECO:0000256" key="8">
    <source>
        <dbReference type="RuleBase" id="RU363032"/>
    </source>
</evidence>
<keyword evidence="6 8" id="KW-1133">Transmembrane helix</keyword>
<reference evidence="10 11" key="1">
    <citation type="submission" date="2023-11" db="EMBL/GenBank/DDBJ databases">
        <authorList>
            <person name="Panchal A.K."/>
            <person name="Meaney J.S."/>
            <person name="Karas B.J."/>
            <person name="diCenzo G.C."/>
        </authorList>
    </citation>
    <scope>NUCLEOTIDE SEQUENCE [LARGE SCALE GENOMIC DNA]</scope>
    <source>
        <strain evidence="10 11">NZP2235</strain>
    </source>
</reference>
<dbReference type="RefSeq" id="WP_322417699.1">
    <property type="nucleotide sequence ID" value="NZ_CP139858.1"/>
</dbReference>
<feature type="transmembrane region" description="Helical" evidence="8">
    <location>
        <begin position="36"/>
        <end position="62"/>
    </location>
</feature>
<dbReference type="SUPFAM" id="SSF161098">
    <property type="entry name" value="MetI-like"/>
    <property type="match status" value="1"/>
</dbReference>
<dbReference type="PROSITE" id="PS50928">
    <property type="entry name" value="ABC_TM1"/>
    <property type="match status" value="1"/>
</dbReference>
<organism evidence="10 11">
    <name type="scientific">Mesorhizobium huakuii</name>
    <dbReference type="NCBI Taxonomy" id="28104"/>
    <lineage>
        <taxon>Bacteria</taxon>
        <taxon>Pseudomonadati</taxon>
        <taxon>Pseudomonadota</taxon>
        <taxon>Alphaproteobacteria</taxon>
        <taxon>Hyphomicrobiales</taxon>
        <taxon>Phyllobacteriaceae</taxon>
        <taxon>Mesorhizobium</taxon>
    </lineage>
</organism>
<feature type="transmembrane region" description="Helical" evidence="8">
    <location>
        <begin position="132"/>
        <end position="155"/>
    </location>
</feature>
<evidence type="ECO:0000259" key="9">
    <source>
        <dbReference type="PROSITE" id="PS50928"/>
    </source>
</evidence>
<evidence type="ECO:0000256" key="1">
    <source>
        <dbReference type="ARBA" id="ARBA00004651"/>
    </source>
</evidence>
<dbReference type="Proteomes" id="UP001322481">
    <property type="component" value="Chromosome"/>
</dbReference>
<dbReference type="InterPro" id="IPR035906">
    <property type="entry name" value="MetI-like_sf"/>
</dbReference>
<comment type="subcellular location">
    <subcellularLocation>
        <location evidence="1 8">Cell membrane</location>
        <topology evidence="1 8">Multi-pass membrane protein</topology>
    </subcellularLocation>
</comment>
<feature type="transmembrane region" description="Helical" evidence="8">
    <location>
        <begin position="191"/>
        <end position="210"/>
    </location>
</feature>
<name>A0ABZ0VGC6_9HYPH</name>
<feature type="transmembrane region" description="Helical" evidence="8">
    <location>
        <begin position="288"/>
        <end position="312"/>
    </location>
</feature>
<keyword evidence="3 8" id="KW-0813">Transport</keyword>
<keyword evidence="11" id="KW-1185">Reference proteome</keyword>
<dbReference type="InterPro" id="IPR000515">
    <property type="entry name" value="MetI-like"/>
</dbReference>
<dbReference type="PANTHER" id="PTHR42929:SF1">
    <property type="entry name" value="INNER MEMBRANE ABC TRANSPORTER PERMEASE PROTEIN YDCU-RELATED"/>
    <property type="match status" value="1"/>
</dbReference>
<keyword evidence="4" id="KW-1003">Cell membrane</keyword>
<dbReference type="PANTHER" id="PTHR42929">
    <property type="entry name" value="INNER MEMBRANE ABC TRANSPORTER PERMEASE PROTEIN YDCU-RELATED-RELATED"/>
    <property type="match status" value="1"/>
</dbReference>
<feature type="transmembrane region" description="Helical" evidence="8">
    <location>
        <begin position="95"/>
        <end position="120"/>
    </location>
</feature>
<feature type="transmembrane region" description="Helical" evidence="8">
    <location>
        <begin position="161"/>
        <end position="179"/>
    </location>
</feature>
<evidence type="ECO:0000313" key="10">
    <source>
        <dbReference type="EMBL" id="WQB96497.1"/>
    </source>
</evidence>
<feature type="domain" description="ABC transmembrane type-1" evidence="9">
    <location>
        <begin position="96"/>
        <end position="310"/>
    </location>
</feature>